<dbReference type="PROSITE" id="PS51257">
    <property type="entry name" value="PROKAR_LIPOPROTEIN"/>
    <property type="match status" value="1"/>
</dbReference>
<accession>A0A8J6U6T3</accession>
<evidence type="ECO:0000313" key="2">
    <source>
        <dbReference type="EMBL" id="MBD0830938.1"/>
    </source>
</evidence>
<gene>
    <name evidence="2" type="ORF">ICJ83_02225</name>
</gene>
<protein>
    <submittedName>
        <fullName evidence="2">DUF4296 domain-containing protein</fullName>
    </submittedName>
</protein>
<keyword evidence="3" id="KW-1185">Reference proteome</keyword>
<evidence type="ECO:0000259" key="1">
    <source>
        <dbReference type="Pfam" id="PF14129"/>
    </source>
</evidence>
<dbReference type="RefSeq" id="WP_188228720.1">
    <property type="nucleotide sequence ID" value="NZ_JACVXB010000001.1"/>
</dbReference>
<evidence type="ECO:0000313" key="3">
    <source>
        <dbReference type="Proteomes" id="UP000600588"/>
    </source>
</evidence>
<dbReference type="Pfam" id="PF14129">
    <property type="entry name" value="DUF4296"/>
    <property type="match status" value="1"/>
</dbReference>
<dbReference type="Proteomes" id="UP000600588">
    <property type="component" value="Unassembled WGS sequence"/>
</dbReference>
<comment type="caution">
    <text evidence="2">The sequence shown here is derived from an EMBL/GenBank/DDBJ whole genome shotgun (WGS) entry which is preliminary data.</text>
</comment>
<sequence length="168" mass="19331">MLKKLVTYFALSILFVACGNLDGPKKPDNLISKSKMVDIIIDARLVGSINGMNKRDLEDMGYNLKTYVFEKHGTDSLQFAQSNSYYAYHIKDYQSIFDKAIDSLERLKTVLEVEKQKEEQRKRAHEMDSIQHINKIRDSVINRQLEINERREAGTLAKPASSKDSLFL</sequence>
<dbReference type="EMBL" id="JACVXB010000001">
    <property type="protein sequence ID" value="MBD0830938.1"/>
    <property type="molecule type" value="Genomic_DNA"/>
</dbReference>
<dbReference type="AlphaFoldDB" id="A0A8J6U6T3"/>
<reference evidence="2 3" key="1">
    <citation type="submission" date="2020-09" db="EMBL/GenBank/DDBJ databases">
        <title>TT11 complete genome.</title>
        <authorList>
            <person name="Wu Z."/>
        </authorList>
    </citation>
    <scope>NUCLEOTIDE SEQUENCE [LARGE SCALE GENOMIC DNA]</scope>
    <source>
        <strain evidence="2 3">TT11</strain>
    </source>
</reference>
<organism evidence="2 3">
    <name type="scientific">Aestuariibaculum sediminum</name>
    <dbReference type="NCBI Taxonomy" id="2770637"/>
    <lineage>
        <taxon>Bacteria</taxon>
        <taxon>Pseudomonadati</taxon>
        <taxon>Bacteroidota</taxon>
        <taxon>Flavobacteriia</taxon>
        <taxon>Flavobacteriales</taxon>
        <taxon>Flavobacteriaceae</taxon>
    </lineage>
</organism>
<name>A0A8J6U6T3_9FLAO</name>
<dbReference type="InterPro" id="IPR025381">
    <property type="entry name" value="DUF4296"/>
</dbReference>
<feature type="domain" description="DUF4296" evidence="1">
    <location>
        <begin position="27"/>
        <end position="108"/>
    </location>
</feature>
<proteinExistence type="predicted"/>